<dbReference type="InterPro" id="IPR004010">
    <property type="entry name" value="Double_Cache_2"/>
</dbReference>
<dbReference type="RefSeq" id="WP_266052964.1">
    <property type="nucleotide sequence ID" value="NZ_JAPFQO010000008.1"/>
</dbReference>
<comment type="caution">
    <text evidence="8">The sequence shown here is derived from an EMBL/GenBank/DDBJ whole genome shotgun (WGS) entry which is preliminary data.</text>
</comment>
<feature type="chain" id="PRO_5046979894" evidence="6">
    <location>
        <begin position="25"/>
        <end position="603"/>
    </location>
</feature>
<feature type="domain" description="Single Cache" evidence="7">
    <location>
        <begin position="171"/>
        <end position="256"/>
    </location>
</feature>
<keyword evidence="4" id="KW-1133">Transmembrane helix</keyword>
<name>A0ABT3RHI0_9BACT</name>
<keyword evidence="3" id="KW-0812">Transmembrane</keyword>
<feature type="domain" description="Single Cache" evidence="7">
    <location>
        <begin position="322"/>
        <end position="397"/>
    </location>
</feature>
<evidence type="ECO:0000313" key="8">
    <source>
        <dbReference type="EMBL" id="MCX2740901.1"/>
    </source>
</evidence>
<dbReference type="Pfam" id="PF17200">
    <property type="entry name" value="sCache_2"/>
    <property type="match status" value="1"/>
</dbReference>
<organism evidence="8 9">
    <name type="scientific">Pontibacter anaerobius</name>
    <dbReference type="NCBI Taxonomy" id="2993940"/>
    <lineage>
        <taxon>Bacteria</taxon>
        <taxon>Pseudomonadati</taxon>
        <taxon>Bacteroidota</taxon>
        <taxon>Cytophagia</taxon>
        <taxon>Cytophagales</taxon>
        <taxon>Hymenobacteraceae</taxon>
        <taxon>Pontibacter</taxon>
    </lineage>
</organism>
<evidence type="ECO:0000256" key="3">
    <source>
        <dbReference type="ARBA" id="ARBA00022692"/>
    </source>
</evidence>
<keyword evidence="6" id="KW-0732">Signal</keyword>
<comment type="subcellular location">
    <subcellularLocation>
        <location evidence="1">Cell membrane</location>
        <topology evidence="1">Multi-pass membrane protein</topology>
    </subcellularLocation>
</comment>
<dbReference type="EMBL" id="JAPFQO010000008">
    <property type="protein sequence ID" value="MCX2740901.1"/>
    <property type="molecule type" value="Genomic_DNA"/>
</dbReference>
<evidence type="ECO:0000256" key="4">
    <source>
        <dbReference type="ARBA" id="ARBA00022989"/>
    </source>
</evidence>
<accession>A0ABT3RHI0</accession>
<evidence type="ECO:0000256" key="2">
    <source>
        <dbReference type="ARBA" id="ARBA00022475"/>
    </source>
</evidence>
<evidence type="ECO:0000256" key="6">
    <source>
        <dbReference type="SAM" id="SignalP"/>
    </source>
</evidence>
<keyword evidence="5" id="KW-0472">Membrane</keyword>
<feature type="domain" description="Single Cache" evidence="7">
    <location>
        <begin position="449"/>
        <end position="530"/>
    </location>
</feature>
<proteinExistence type="predicted"/>
<dbReference type="Pfam" id="PF08269">
    <property type="entry name" value="dCache_2"/>
    <property type="match status" value="3"/>
</dbReference>
<evidence type="ECO:0000256" key="5">
    <source>
        <dbReference type="ARBA" id="ARBA00023136"/>
    </source>
</evidence>
<keyword evidence="9" id="KW-1185">Reference proteome</keyword>
<feature type="signal peptide" evidence="6">
    <location>
        <begin position="1"/>
        <end position="24"/>
    </location>
</feature>
<gene>
    <name evidence="8" type="ORF">OO017_13165</name>
</gene>
<reference evidence="8 9" key="1">
    <citation type="submission" date="2022-11" db="EMBL/GenBank/DDBJ databases">
        <title>The characterization of three novel Bacteroidetes species and genomic analysis of their roles in tidal elemental geochemical cycles.</title>
        <authorList>
            <person name="Ma K.-J."/>
        </authorList>
    </citation>
    <scope>NUCLEOTIDE SEQUENCE [LARGE SCALE GENOMIC DNA]</scope>
    <source>
        <strain evidence="8 9">M82</strain>
    </source>
</reference>
<feature type="domain" description="Single Cache" evidence="7">
    <location>
        <begin position="39"/>
        <end position="121"/>
    </location>
</feature>
<dbReference type="Gene3D" id="3.30.450.20">
    <property type="entry name" value="PAS domain"/>
    <property type="match status" value="4"/>
</dbReference>
<evidence type="ECO:0000313" key="9">
    <source>
        <dbReference type="Proteomes" id="UP001207228"/>
    </source>
</evidence>
<dbReference type="Proteomes" id="UP001207228">
    <property type="component" value="Unassembled WGS sequence"/>
</dbReference>
<evidence type="ECO:0000256" key="1">
    <source>
        <dbReference type="ARBA" id="ARBA00004651"/>
    </source>
</evidence>
<evidence type="ECO:0000259" key="7">
    <source>
        <dbReference type="SMART" id="SM01049"/>
    </source>
</evidence>
<keyword evidence="2" id="KW-1003">Cell membrane</keyword>
<protein>
    <submittedName>
        <fullName evidence="8">Cache domain-containing protein</fullName>
    </submittedName>
</protein>
<dbReference type="InterPro" id="IPR033480">
    <property type="entry name" value="sCache_2"/>
</dbReference>
<sequence length="603" mass="67482">MKITPFFKLLPFAILLVYSTQSWGSNSPVWPVAMAEEVRGSAVQDSTRQLTALVKDAAEMVRTKGEAAFDDFRKPGSRWRKGESYVFVLDPEGNMLVHPDTSMVGKNQLELEDVNGKPIIRGLISSATATPNKPEGWYHYEWPVPGGLLPRWKSSYVQLVKTPSGKQYIVGSGMYNDRMERAFVEDMVNKAAAEVEQRGEAAYKLFHDPAGPYLAKDTYIFVFTPEGVEIVNPMFPSIEGENNYDMKDTQGKYFVREILKTAQTKGAGWVDYLWPKPGESIPTQKSAYVKAANLDGKQVVVGAGVYLADAPKASATTKKMSASELMSFVNDAAAELKKRGEKAYPDFRKKGAKWLQDDKYLFVWTLDGDRVFHAANPSIEGQKVDGTKDAFGRPYGKMFLETVKSPKGEGWVHYMYPEPGSIFPTWKSSYVKRVTFPSGKQYLVGSGLYNMQMDKAFIEDEVNRAAALVQEQGKEAFDKLRDKHGPFYFLDTYVFVEDSSGVELVNPAQPSLEGKNLINEKDVKGKPFVREYTAAALKNGSAWVDYYWYRPGENIPTQKHTYVKKVQHGDEVYIVGSGFYPEDGAEGVEGAKRTTNEIGTNKE</sequence>
<dbReference type="SMART" id="SM01049">
    <property type="entry name" value="Cache_2"/>
    <property type="match status" value="4"/>
</dbReference>